<name>A0AAU9LIJ3_9ASTR</name>
<dbReference type="Proteomes" id="UP001157418">
    <property type="component" value="Unassembled WGS sequence"/>
</dbReference>
<accession>A0AAU9LIJ3</accession>
<protein>
    <submittedName>
        <fullName evidence="2">Uncharacterized protein</fullName>
    </submittedName>
</protein>
<comment type="caution">
    <text evidence="2">The sequence shown here is derived from an EMBL/GenBank/DDBJ whole genome shotgun (WGS) entry which is preliminary data.</text>
</comment>
<reference evidence="2 3" key="1">
    <citation type="submission" date="2022-01" db="EMBL/GenBank/DDBJ databases">
        <authorList>
            <person name="Xiong W."/>
            <person name="Schranz E."/>
        </authorList>
    </citation>
    <scope>NUCLEOTIDE SEQUENCE [LARGE SCALE GENOMIC DNA]</scope>
</reference>
<feature type="signal peptide" evidence="1">
    <location>
        <begin position="1"/>
        <end position="21"/>
    </location>
</feature>
<gene>
    <name evidence="2" type="ORF">LVIROSA_LOCUS920</name>
</gene>
<evidence type="ECO:0000313" key="3">
    <source>
        <dbReference type="Proteomes" id="UP001157418"/>
    </source>
</evidence>
<evidence type="ECO:0000256" key="1">
    <source>
        <dbReference type="SAM" id="SignalP"/>
    </source>
</evidence>
<keyword evidence="3" id="KW-1185">Reference proteome</keyword>
<evidence type="ECO:0000313" key="2">
    <source>
        <dbReference type="EMBL" id="CAH1412934.1"/>
    </source>
</evidence>
<dbReference type="AlphaFoldDB" id="A0AAU9LIJ3"/>
<sequence length="81" mass="9285">MMNATFRIVFFVILVLTTASGVQYDKLEKNNIVDRRNHIPKEMLDTIVVKICQKTSDCNGFNCPPNYVATCFDLYCVCTKQ</sequence>
<dbReference type="EMBL" id="CAKMRJ010000001">
    <property type="protein sequence ID" value="CAH1412934.1"/>
    <property type="molecule type" value="Genomic_DNA"/>
</dbReference>
<proteinExistence type="predicted"/>
<organism evidence="2 3">
    <name type="scientific">Lactuca virosa</name>
    <dbReference type="NCBI Taxonomy" id="75947"/>
    <lineage>
        <taxon>Eukaryota</taxon>
        <taxon>Viridiplantae</taxon>
        <taxon>Streptophyta</taxon>
        <taxon>Embryophyta</taxon>
        <taxon>Tracheophyta</taxon>
        <taxon>Spermatophyta</taxon>
        <taxon>Magnoliopsida</taxon>
        <taxon>eudicotyledons</taxon>
        <taxon>Gunneridae</taxon>
        <taxon>Pentapetalae</taxon>
        <taxon>asterids</taxon>
        <taxon>campanulids</taxon>
        <taxon>Asterales</taxon>
        <taxon>Asteraceae</taxon>
        <taxon>Cichorioideae</taxon>
        <taxon>Cichorieae</taxon>
        <taxon>Lactucinae</taxon>
        <taxon>Lactuca</taxon>
    </lineage>
</organism>
<keyword evidence="1" id="KW-0732">Signal</keyword>
<feature type="chain" id="PRO_5043728777" evidence="1">
    <location>
        <begin position="22"/>
        <end position="81"/>
    </location>
</feature>